<dbReference type="PANTHER" id="PTHR21245">
    <property type="entry name" value="HETEROGENEOUS NUCLEAR RIBONUCLEOPROTEIN"/>
    <property type="match status" value="1"/>
</dbReference>
<proteinExistence type="predicted"/>
<dbReference type="SUPFAM" id="SSF54928">
    <property type="entry name" value="RNA-binding domain, RBD"/>
    <property type="match status" value="2"/>
</dbReference>
<reference evidence="4 5" key="1">
    <citation type="submission" date="2019-07" db="EMBL/GenBank/DDBJ databases">
        <authorList>
            <person name="Friedrich A."/>
            <person name="Schacherer J."/>
        </authorList>
    </citation>
    <scope>NUCLEOTIDE SEQUENCE [LARGE SCALE GENOMIC DNA]</scope>
</reference>
<evidence type="ECO:0000256" key="1">
    <source>
        <dbReference type="ARBA" id="ARBA00022884"/>
    </source>
</evidence>
<gene>
    <name evidence="4" type="ORF">DEBR0S1_27842G</name>
</gene>
<dbReference type="InterPro" id="IPR035979">
    <property type="entry name" value="RBD_domain_sf"/>
</dbReference>
<dbReference type="Proteomes" id="UP000478008">
    <property type="component" value="Unassembled WGS sequence"/>
</dbReference>
<dbReference type="GO" id="GO:0003723">
    <property type="term" value="F:RNA binding"/>
    <property type="evidence" value="ECO:0007669"/>
    <property type="project" value="UniProtKB-UniRule"/>
</dbReference>
<dbReference type="EMBL" id="CABFWN010000001">
    <property type="protein sequence ID" value="VUG16874.1"/>
    <property type="molecule type" value="Genomic_DNA"/>
</dbReference>
<dbReference type="Pfam" id="PF00076">
    <property type="entry name" value="RRM_1"/>
    <property type="match status" value="2"/>
</dbReference>
<evidence type="ECO:0000313" key="5">
    <source>
        <dbReference type="Proteomes" id="UP000478008"/>
    </source>
</evidence>
<accession>A0A7D9CVS6</accession>
<protein>
    <submittedName>
        <fullName evidence="4">DEBR0S1_27842g1_1</fullName>
    </submittedName>
</protein>
<dbReference type="InterPro" id="IPR012677">
    <property type="entry name" value="Nucleotide-bd_a/b_plait_sf"/>
</dbReference>
<feature type="domain" description="RRM" evidence="3">
    <location>
        <begin position="292"/>
        <end position="366"/>
    </location>
</feature>
<evidence type="ECO:0000256" key="2">
    <source>
        <dbReference type="PROSITE-ProRule" id="PRU00176"/>
    </source>
</evidence>
<dbReference type="PROSITE" id="PS50102">
    <property type="entry name" value="RRM"/>
    <property type="match status" value="2"/>
</dbReference>
<dbReference type="Gene3D" id="3.30.70.330">
    <property type="match status" value="2"/>
</dbReference>
<feature type="domain" description="RRM" evidence="3">
    <location>
        <begin position="115"/>
        <end position="194"/>
    </location>
</feature>
<dbReference type="SMART" id="SM00360">
    <property type="entry name" value="RRM"/>
    <property type="match status" value="2"/>
</dbReference>
<dbReference type="AlphaFoldDB" id="A0A7D9CVS6"/>
<keyword evidence="1 2" id="KW-0694">RNA-binding</keyword>
<evidence type="ECO:0000259" key="3">
    <source>
        <dbReference type="PROSITE" id="PS50102"/>
    </source>
</evidence>
<evidence type="ECO:0000313" key="4">
    <source>
        <dbReference type="EMBL" id="VUG16874.1"/>
    </source>
</evidence>
<keyword evidence="5" id="KW-1185">Reference proteome</keyword>
<sequence length="680" mass="76962">MDSHKLNSIQYLYDDTSSDDESLNMSMQKTPDNEFCDGITAEIDDMKNIGDINESCRQKAQKLRNKKILTGLCPIKKHNSLLNIPIEKESEKGAMDNTLANPTKEIPAPKDRPSACVFVASLSSNLPDDILCKTVTEHFKQWGNVTFVKVLRDLANRPYAFVQYGTDKEASKAIKEGQHSVLNNRTIRCEKARVNRTLFVHASDYKKVNINEFRSILETYGEVEKLIPVEPHFKNTKDSDEFNQSWFAKFVYRQDAINAFASLKLKDSWRVEWAQNLDDEYKNTPDVTIDRYSIFVGHLDPRIKKSELIERFELHGKIKEAILVSRPVHNFAFIKFVDRDAAAAAVERENHSLFKYKTIYVQYREVYNNAGGRKKRINLSIRNGIRLNLAPPPVNFKRHVSIRTGQSMSDFKYYSYGAKQKFDKWKKKVSTKSLNFNPLSANDKLIMYSEFQNIPSACVPRILGQIDPLSNTENVCAGSSFGIPYQSSCEKICDVDLCGPSNEFDQRTNMTLPGKACTKKDDETIRSTNTDHSCEQKSLYTLNTEESSENASKDNYSAQNFQFNQAGSYRIPYYYLLPQKGINYIPNNGLQMGLCEPSTPIGVPGFSPVSSSSPNANASGPNFMLSYPGLTGPSQNTPPSMLYPFYMYYCNNIDPQPEANTFNVGTEAKERSGSLSKGSL</sequence>
<name>A0A7D9CVS6_DEKBR</name>
<organism evidence="4 5">
    <name type="scientific">Dekkera bruxellensis</name>
    <name type="common">Brettanomyces custersii</name>
    <dbReference type="NCBI Taxonomy" id="5007"/>
    <lineage>
        <taxon>Eukaryota</taxon>
        <taxon>Fungi</taxon>
        <taxon>Dikarya</taxon>
        <taxon>Ascomycota</taxon>
        <taxon>Saccharomycotina</taxon>
        <taxon>Pichiomycetes</taxon>
        <taxon>Pichiales</taxon>
        <taxon>Pichiaceae</taxon>
        <taxon>Brettanomyces</taxon>
    </lineage>
</organism>
<dbReference type="InterPro" id="IPR000504">
    <property type="entry name" value="RRM_dom"/>
</dbReference>